<keyword evidence="2" id="KW-0812">Transmembrane</keyword>
<feature type="compositionally biased region" description="Basic and acidic residues" evidence="1">
    <location>
        <begin position="30"/>
        <end position="49"/>
    </location>
</feature>
<proteinExistence type="predicted"/>
<keyword evidence="2" id="KW-0472">Membrane</keyword>
<feature type="region of interest" description="Disordered" evidence="1">
    <location>
        <begin position="29"/>
        <end position="93"/>
    </location>
</feature>
<organism evidence="3 4">
    <name type="scientific">Stylosanthes scabra</name>
    <dbReference type="NCBI Taxonomy" id="79078"/>
    <lineage>
        <taxon>Eukaryota</taxon>
        <taxon>Viridiplantae</taxon>
        <taxon>Streptophyta</taxon>
        <taxon>Embryophyta</taxon>
        <taxon>Tracheophyta</taxon>
        <taxon>Spermatophyta</taxon>
        <taxon>Magnoliopsida</taxon>
        <taxon>eudicotyledons</taxon>
        <taxon>Gunneridae</taxon>
        <taxon>Pentapetalae</taxon>
        <taxon>rosids</taxon>
        <taxon>fabids</taxon>
        <taxon>Fabales</taxon>
        <taxon>Fabaceae</taxon>
        <taxon>Papilionoideae</taxon>
        <taxon>50 kb inversion clade</taxon>
        <taxon>dalbergioids sensu lato</taxon>
        <taxon>Dalbergieae</taxon>
        <taxon>Pterocarpus clade</taxon>
        <taxon>Stylosanthes</taxon>
    </lineage>
</organism>
<protein>
    <submittedName>
        <fullName evidence="3">Uncharacterized protein</fullName>
    </submittedName>
</protein>
<feature type="compositionally biased region" description="Basic residues" evidence="1">
    <location>
        <begin position="67"/>
        <end position="85"/>
    </location>
</feature>
<evidence type="ECO:0000313" key="3">
    <source>
        <dbReference type="EMBL" id="MED6189366.1"/>
    </source>
</evidence>
<reference evidence="3 4" key="1">
    <citation type="journal article" date="2023" name="Plants (Basel)">
        <title>Bridging the Gap: Combining Genomics and Transcriptomics Approaches to Understand Stylosanthes scabra, an Orphan Legume from the Brazilian Caatinga.</title>
        <authorList>
            <person name="Ferreira-Neto J.R.C."/>
            <person name="da Silva M.D."/>
            <person name="Binneck E."/>
            <person name="de Melo N.F."/>
            <person name="da Silva R.H."/>
            <person name="de Melo A.L.T.M."/>
            <person name="Pandolfi V."/>
            <person name="Bustamante F.O."/>
            <person name="Brasileiro-Vidal A.C."/>
            <person name="Benko-Iseppon A.M."/>
        </authorList>
    </citation>
    <scope>NUCLEOTIDE SEQUENCE [LARGE SCALE GENOMIC DNA]</scope>
    <source>
        <tissue evidence="3">Leaves</tissue>
    </source>
</reference>
<evidence type="ECO:0000313" key="4">
    <source>
        <dbReference type="Proteomes" id="UP001341840"/>
    </source>
</evidence>
<comment type="caution">
    <text evidence="3">The sequence shown here is derived from an EMBL/GenBank/DDBJ whole genome shotgun (WGS) entry which is preliminary data.</text>
</comment>
<evidence type="ECO:0000256" key="1">
    <source>
        <dbReference type="SAM" id="MobiDB-lite"/>
    </source>
</evidence>
<accession>A0ABU6WV88</accession>
<name>A0ABU6WV88_9FABA</name>
<gene>
    <name evidence="3" type="ORF">PIB30_095359</name>
</gene>
<feature type="compositionally biased region" description="Basic and acidic residues" evidence="1">
    <location>
        <begin position="57"/>
        <end position="66"/>
    </location>
</feature>
<dbReference type="EMBL" id="JASCZI010183416">
    <property type="protein sequence ID" value="MED6189366.1"/>
    <property type="molecule type" value="Genomic_DNA"/>
</dbReference>
<keyword evidence="4" id="KW-1185">Reference proteome</keyword>
<sequence>MTPPPTPRKKGVHHFQICEEGTQKISVMMETREKEKECRKKEGKPEKGSRITPPPLNKKEKKEGLKPAKKKKKHEEVKSRKKKKHKEDEDEERTALKCSSFGNLLGKLKKIGKALRNNQKMDAHLMKDQSKWKELTPRGCVRNFSLTPKLRAQQRAKGPLIMIKIADSLYPSSFFLLLSFKHPHILFFPKPIFLYLPFPLFITLHHHHQMKHKMNQAELKGKEKVRVPPTRVSPRLAALRAPRSPPFKIRTPPSRASPRLAALKDSLLCLHLPP</sequence>
<feature type="transmembrane region" description="Helical" evidence="2">
    <location>
        <begin position="186"/>
        <end position="204"/>
    </location>
</feature>
<evidence type="ECO:0000256" key="2">
    <source>
        <dbReference type="SAM" id="Phobius"/>
    </source>
</evidence>
<keyword evidence="2" id="KW-1133">Transmembrane helix</keyword>
<dbReference type="Proteomes" id="UP001341840">
    <property type="component" value="Unassembled WGS sequence"/>
</dbReference>